<reference evidence="1 2" key="1">
    <citation type="journal article" date="2010" name="Virol. J.">
        <title>Genomes of the T4-related bacteriophages as windows on microbial genome evolution.</title>
        <authorList>
            <person name="Petrov V.M."/>
            <person name="Ratnayaka S."/>
            <person name="Nolan J.M."/>
            <person name="Miller E.S."/>
            <person name="Karam J.D."/>
        </authorList>
    </citation>
    <scope>NUCLEOTIDE SEQUENCE [LARGE SCALE GENOMIC DNA]</scope>
</reference>
<evidence type="ECO:0000313" key="2">
    <source>
        <dbReference type="Proteomes" id="UP000008726"/>
    </source>
</evidence>
<dbReference type="KEGG" id="vg:18560075"/>
<protein>
    <submittedName>
        <fullName evidence="1">Uncharacterized protein</fullName>
    </submittedName>
</protein>
<dbReference type="OrthoDB" id="32534at10239"/>
<dbReference type="RefSeq" id="YP_009011580.1">
    <property type="nucleotide sequence ID" value="NC_023688.1"/>
</dbReference>
<sequence length="128" mass="15367">MFINKNDCEKLKRWADSARFKWNQDIATVETYLKVRTTTIDIRFSYLDVHVAFDHMWWEDGAVFCVETDIGTKDIDTIINDLNSKFGDRLKAKLDERKKKEQDRLNQIAQREQQERETYLKLKEKFGE</sequence>
<keyword evidence="2" id="KW-1185">Reference proteome</keyword>
<dbReference type="Proteomes" id="UP000008726">
    <property type="component" value="Segment"/>
</dbReference>
<proteinExistence type="predicted"/>
<organism evidence="1 2">
    <name type="scientific">Aeromonas phage PX29</name>
    <dbReference type="NCBI Taxonomy" id="926067"/>
    <lineage>
        <taxon>Viruses</taxon>
        <taxon>Duplodnaviria</taxon>
        <taxon>Heunggongvirae</taxon>
        <taxon>Uroviricota</taxon>
        <taxon>Caudoviricetes</taxon>
        <taxon>Pantevenvirales</taxon>
        <taxon>Straboviridae</taxon>
        <taxon>Angelvirus</taxon>
        <taxon>Angelvirus px29</taxon>
    </lineage>
</organism>
<dbReference type="GeneID" id="18560075"/>
<evidence type="ECO:0000313" key="1">
    <source>
        <dbReference type="EMBL" id="ADQ52870.1"/>
    </source>
</evidence>
<dbReference type="EMBL" id="GU396103">
    <property type="protein sequence ID" value="ADQ52870.1"/>
    <property type="molecule type" value="Genomic_DNA"/>
</dbReference>
<name>E5DQ84_9CAUD</name>
<accession>E5DQ84</accession>
<gene>
    <name evidence="1" type="ORF">PX29p151</name>
</gene>